<dbReference type="InterPro" id="IPR002159">
    <property type="entry name" value="CD36_fam"/>
</dbReference>
<dbReference type="STRING" id="7998.ENSIPUP00000036306"/>
<feature type="disulfide bond" evidence="32">
    <location>
        <begin position="302"/>
        <end position="311"/>
    </location>
</feature>
<evidence type="ECO:0000256" key="21">
    <source>
        <dbReference type="ARBA" id="ARBA00023136"/>
    </source>
</evidence>
<evidence type="ECO:0000256" key="22">
    <source>
        <dbReference type="ARBA" id="ARBA00023139"/>
    </source>
</evidence>
<evidence type="ECO:0000256" key="5">
    <source>
        <dbReference type="ARBA" id="ARBA00001892"/>
    </source>
</evidence>
<dbReference type="GO" id="GO:0034383">
    <property type="term" value="P:low-density lipoprotein particle clearance"/>
    <property type="evidence" value="ECO:0007669"/>
    <property type="project" value="TreeGrafter"/>
</dbReference>
<evidence type="ECO:0000256" key="7">
    <source>
        <dbReference type="ARBA" id="ARBA00004285"/>
    </source>
</evidence>
<comment type="catalytic activity">
    <reaction evidence="3">
        <text>hexadecanoate(out) = hexadecanoate(in)</text>
        <dbReference type="Rhea" id="RHEA:45256"/>
        <dbReference type="ChEBI" id="CHEBI:7896"/>
    </reaction>
    <physiologicalReaction direction="left-to-right" evidence="3">
        <dbReference type="Rhea" id="RHEA:45257"/>
    </physiologicalReaction>
</comment>
<keyword evidence="22" id="KW-0564">Palmitate</keyword>
<organism evidence="34">
    <name type="scientific">Ictalurus punctatus</name>
    <name type="common">Channel catfish</name>
    <name type="synonym">Silurus punctatus</name>
    <dbReference type="NCBI Taxonomy" id="7998"/>
    <lineage>
        <taxon>Eukaryota</taxon>
        <taxon>Metazoa</taxon>
        <taxon>Chordata</taxon>
        <taxon>Craniata</taxon>
        <taxon>Vertebrata</taxon>
        <taxon>Euteleostomi</taxon>
        <taxon>Actinopterygii</taxon>
        <taxon>Neopterygii</taxon>
        <taxon>Teleostei</taxon>
        <taxon>Ostariophysi</taxon>
        <taxon>Siluriformes</taxon>
        <taxon>Ictaluridae</taxon>
        <taxon>Ictalurus</taxon>
    </lineage>
</organism>
<dbReference type="PANTHER" id="PTHR11923:SF12">
    <property type="entry name" value="PLATELET GLYCOPROTEIN 4"/>
    <property type="match status" value="1"/>
</dbReference>
<dbReference type="OrthoDB" id="195015at2759"/>
<evidence type="ECO:0000256" key="25">
    <source>
        <dbReference type="ARBA" id="ARBA00023180"/>
    </source>
</evidence>
<dbReference type="OMA" id="AFQNWLV"/>
<evidence type="ECO:0000256" key="33">
    <source>
        <dbReference type="SAM" id="Phobius"/>
    </source>
</evidence>
<dbReference type="InterPro" id="IPR005428">
    <property type="entry name" value="CD36/SCARB1/SNMP1"/>
</dbReference>
<dbReference type="AlphaFoldDB" id="W5UBE1"/>
<evidence type="ECO:0000256" key="29">
    <source>
        <dbReference type="ARBA" id="ARBA00031821"/>
    </source>
</evidence>
<evidence type="ECO:0000313" key="36">
    <source>
        <dbReference type="RefSeq" id="XP_017349843.1"/>
    </source>
</evidence>
<dbReference type="Pfam" id="PF01130">
    <property type="entry name" value="CD36"/>
    <property type="match status" value="1"/>
</dbReference>
<evidence type="ECO:0000256" key="4">
    <source>
        <dbReference type="ARBA" id="ARBA00000996"/>
    </source>
</evidence>
<gene>
    <name evidence="34" type="primary">CD36</name>
    <name evidence="36" type="synonym">cd36</name>
</gene>
<evidence type="ECO:0000313" key="34">
    <source>
        <dbReference type="EMBL" id="AHH38899.1"/>
    </source>
</evidence>
<dbReference type="RefSeq" id="XP_017349843.1">
    <property type="nucleotide sequence ID" value="XM_017494354.3"/>
</dbReference>
<evidence type="ECO:0000256" key="2">
    <source>
        <dbReference type="ARBA" id="ARBA00000626"/>
    </source>
</evidence>
<comment type="catalytic activity">
    <reaction evidence="27">
        <text>tetracosanoate(out) = tetracosanoate(in)</text>
        <dbReference type="Rhea" id="RHEA:45260"/>
        <dbReference type="ChEBI" id="CHEBI:31014"/>
    </reaction>
    <physiologicalReaction direction="left-to-right" evidence="27">
        <dbReference type="Rhea" id="RHEA:45261"/>
    </physiologicalReaction>
</comment>
<dbReference type="KEGG" id="ipu:108279832"/>
<evidence type="ECO:0000256" key="20">
    <source>
        <dbReference type="ARBA" id="ARBA00023055"/>
    </source>
</evidence>
<dbReference type="Proteomes" id="UP000221080">
    <property type="component" value="Chromosome 19"/>
</dbReference>
<keyword evidence="12" id="KW-0813">Transport</keyword>
<feature type="disulfide bond" evidence="32">
    <location>
        <begin position="261"/>
        <end position="322"/>
    </location>
</feature>
<dbReference type="GO" id="GO:0042953">
    <property type="term" value="P:lipoprotein transport"/>
    <property type="evidence" value="ECO:0007669"/>
    <property type="project" value="TreeGrafter"/>
</dbReference>
<keyword evidence="16" id="KW-0832">Ubl conjugation</keyword>
<name>W5UBE1_ICTPU</name>
<evidence type="ECO:0000256" key="14">
    <source>
        <dbReference type="ARBA" id="ARBA00022499"/>
    </source>
</evidence>
<dbReference type="PROSITE" id="PS51257">
    <property type="entry name" value="PROKAR_LIPOPROTEIN"/>
    <property type="match status" value="1"/>
</dbReference>
<dbReference type="PRINTS" id="PR01609">
    <property type="entry name" value="CD36FAMILY"/>
</dbReference>
<dbReference type="GO" id="GO:0006898">
    <property type="term" value="P:receptor-mediated endocytosis"/>
    <property type="evidence" value="ECO:0007669"/>
    <property type="project" value="TreeGrafter"/>
</dbReference>
<evidence type="ECO:0000256" key="18">
    <source>
        <dbReference type="ARBA" id="ARBA00022989"/>
    </source>
</evidence>
<evidence type="ECO:0000256" key="31">
    <source>
        <dbReference type="ARBA" id="ARBA00032780"/>
    </source>
</evidence>
<evidence type="ECO:0000256" key="10">
    <source>
        <dbReference type="ARBA" id="ARBA00010532"/>
    </source>
</evidence>
<evidence type="ECO:0000256" key="26">
    <source>
        <dbReference type="ARBA" id="ARBA00023288"/>
    </source>
</evidence>
<evidence type="ECO:0000256" key="3">
    <source>
        <dbReference type="ARBA" id="ARBA00000934"/>
    </source>
</evidence>
<keyword evidence="24" id="KW-0675">Receptor</keyword>
<dbReference type="PRINTS" id="PR01610">
    <property type="entry name" value="CD36ANTIGEN"/>
</dbReference>
<evidence type="ECO:0000256" key="12">
    <source>
        <dbReference type="ARBA" id="ARBA00022448"/>
    </source>
</evidence>
<evidence type="ECO:0000256" key="13">
    <source>
        <dbReference type="ARBA" id="ARBA00022475"/>
    </source>
</evidence>
<proteinExistence type="evidence at transcript level"/>
<keyword evidence="15 33" id="KW-0812">Transmembrane</keyword>
<keyword evidence="35" id="KW-1185">Reference proteome</keyword>
<evidence type="ECO:0000256" key="16">
    <source>
        <dbReference type="ARBA" id="ARBA00022843"/>
    </source>
</evidence>
<keyword evidence="26" id="KW-0449">Lipoprotein</keyword>
<reference evidence="34" key="1">
    <citation type="journal article" date="2012" name="BMC Genomics">
        <title>Efficient assembly and annotation of the transcriptome of catfish by RNA-Seq analysis of a doubled haploid homozygote.</title>
        <authorList>
            <person name="Liu S."/>
            <person name="Zhang Y."/>
            <person name="Zhou Z."/>
            <person name="Waldbieser G."/>
            <person name="Sun F."/>
            <person name="Lu J."/>
            <person name="Zhang J."/>
            <person name="Jiang Y."/>
            <person name="Zhang H."/>
            <person name="Wang X."/>
            <person name="Rajendran K.V."/>
            <person name="Khoo L."/>
            <person name="Kucuktas H."/>
            <person name="Peatman E."/>
            <person name="Liu Z."/>
        </authorList>
    </citation>
    <scope>NUCLEOTIDE SEQUENCE</scope>
    <source>
        <tissue evidence="34">Mixed</tissue>
    </source>
</reference>
<dbReference type="GeneID" id="108279832"/>
<evidence type="ECO:0000256" key="30">
    <source>
        <dbReference type="ARBA" id="ARBA00032188"/>
    </source>
</evidence>
<dbReference type="CTD" id="948"/>
<dbReference type="GO" id="GO:0019915">
    <property type="term" value="P:lipid storage"/>
    <property type="evidence" value="ECO:0007669"/>
    <property type="project" value="TreeGrafter"/>
</dbReference>
<evidence type="ECO:0000256" key="27">
    <source>
        <dbReference type="ARBA" id="ARBA00023949"/>
    </source>
</evidence>
<evidence type="ECO:0000256" key="6">
    <source>
        <dbReference type="ARBA" id="ARBA00004221"/>
    </source>
</evidence>
<evidence type="ECO:0000256" key="28">
    <source>
        <dbReference type="ARBA" id="ARBA00029966"/>
    </source>
</evidence>
<evidence type="ECO:0000256" key="17">
    <source>
        <dbReference type="ARBA" id="ARBA00022889"/>
    </source>
</evidence>
<dbReference type="EMBL" id="JT410017">
    <property type="protein sequence ID" value="AHH38899.1"/>
    <property type="molecule type" value="mRNA"/>
</dbReference>
<dbReference type="GO" id="GO:0044539">
    <property type="term" value="P:long-chain fatty acid import into cell"/>
    <property type="evidence" value="ECO:0007669"/>
    <property type="project" value="TreeGrafter"/>
</dbReference>
<comment type="catalytic activity">
    <reaction evidence="1">
        <text>(9Z,12Z)-octadecadienoate(out) = (9Z,12Z)-octadecadienoate(in)</text>
        <dbReference type="Rhea" id="RHEA:45264"/>
        <dbReference type="ChEBI" id="CHEBI:30245"/>
    </reaction>
    <physiologicalReaction direction="left-to-right" evidence="1">
        <dbReference type="Rhea" id="RHEA:45265"/>
    </physiologicalReaction>
</comment>
<dbReference type="GO" id="GO:0009986">
    <property type="term" value="C:cell surface"/>
    <property type="evidence" value="ECO:0007669"/>
    <property type="project" value="TreeGrafter"/>
</dbReference>
<evidence type="ECO:0000256" key="8">
    <source>
        <dbReference type="ARBA" id="ARBA00004555"/>
    </source>
</evidence>
<keyword evidence="25" id="KW-0325">Glycoprotein</keyword>
<evidence type="ECO:0000313" key="35">
    <source>
        <dbReference type="Proteomes" id="UP000221080"/>
    </source>
</evidence>
<dbReference type="PANTHER" id="PTHR11923">
    <property type="entry name" value="SCAVENGER RECEPTOR CLASS B TYPE-1 SR-B1"/>
    <property type="match status" value="1"/>
</dbReference>
<keyword evidence="23 32" id="KW-1015">Disulfide bond</keyword>
<dbReference type="GO" id="GO:0005041">
    <property type="term" value="F:low-density lipoprotein particle receptor activity"/>
    <property type="evidence" value="ECO:0007669"/>
    <property type="project" value="TreeGrafter"/>
</dbReference>
<comment type="similarity">
    <text evidence="10">Belongs to the CD36 family.</text>
</comment>
<dbReference type="GO" id="GO:0005044">
    <property type="term" value="F:scavenger receptor activity"/>
    <property type="evidence" value="ECO:0007669"/>
    <property type="project" value="TreeGrafter"/>
</dbReference>
<reference evidence="35" key="2">
    <citation type="journal article" date="2016" name="Nat. Commun.">
        <title>The channel catfish genome sequence provides insights into the evolution of scale formation in teleosts.</title>
        <authorList>
            <person name="Liu Z."/>
            <person name="Liu S."/>
            <person name="Yao J."/>
            <person name="Bao L."/>
            <person name="Zhang J."/>
            <person name="Li Y."/>
            <person name="Jiang C."/>
            <person name="Sun L."/>
            <person name="Wang R."/>
            <person name="Zhang Y."/>
            <person name="Zhou T."/>
            <person name="Zeng Q."/>
            <person name="Fu Q."/>
            <person name="Gao S."/>
            <person name="Li N."/>
            <person name="Koren S."/>
            <person name="Jiang Y."/>
            <person name="Zimin A."/>
            <person name="Xu P."/>
            <person name="Phillippy A.M."/>
            <person name="Geng X."/>
            <person name="Song L."/>
            <person name="Sun F."/>
            <person name="Li C."/>
            <person name="Wang X."/>
            <person name="Chen A."/>
            <person name="Jin Y."/>
            <person name="Yuan Z."/>
            <person name="Yang Y."/>
            <person name="Tan S."/>
            <person name="Peatman E."/>
            <person name="Lu J."/>
            <person name="Qin Z."/>
            <person name="Dunham R."/>
            <person name="Li Z."/>
            <person name="Sonstegard T."/>
            <person name="Feng J."/>
            <person name="Danzmann R.G."/>
            <person name="Schroeder S."/>
            <person name="Scheffler B."/>
            <person name="Duke M.V."/>
            <person name="Ballard L."/>
            <person name="Kucuktas H."/>
            <person name="Kaltenboeck L."/>
            <person name="Liu H."/>
            <person name="Armbruster J."/>
            <person name="Xie Y."/>
            <person name="Kirby M.L."/>
            <person name="Tian Y."/>
            <person name="Flanagan M.E."/>
            <person name="Mu W."/>
            <person name="Waldbieser G.C."/>
        </authorList>
    </citation>
    <scope>NUCLEOTIDE SEQUENCE [LARGE SCALE GENOMIC DNA]</scope>
    <source>
        <strain evidence="35">SDA103</strain>
    </source>
</reference>
<dbReference type="GO" id="GO:0016324">
    <property type="term" value="C:apical plasma membrane"/>
    <property type="evidence" value="ECO:0007669"/>
    <property type="project" value="UniProtKB-SubCell"/>
</dbReference>
<dbReference type="GO" id="GO:0005901">
    <property type="term" value="C:caveola"/>
    <property type="evidence" value="ECO:0007669"/>
    <property type="project" value="TreeGrafter"/>
</dbReference>
<keyword evidence="14" id="KW-1017">Isopeptide bond</keyword>
<keyword evidence="19" id="KW-0333">Golgi apparatus</keyword>
<keyword evidence="17" id="KW-0130">Cell adhesion</keyword>
<dbReference type="GO" id="GO:0005794">
    <property type="term" value="C:Golgi apparatus"/>
    <property type="evidence" value="ECO:0007669"/>
    <property type="project" value="UniProtKB-SubCell"/>
</dbReference>
<accession>W5UBE1</accession>
<evidence type="ECO:0000256" key="9">
    <source>
        <dbReference type="ARBA" id="ARBA00004651"/>
    </source>
</evidence>
<evidence type="ECO:0000256" key="24">
    <source>
        <dbReference type="ARBA" id="ARBA00023170"/>
    </source>
</evidence>
<comment type="catalytic activity">
    <reaction evidence="2">
        <text>(9Z)-octadecenoate(out) = (9Z)-octadecenoate(in)</text>
        <dbReference type="Rhea" id="RHEA:33655"/>
        <dbReference type="ChEBI" id="CHEBI:30823"/>
    </reaction>
    <physiologicalReaction direction="left-to-right" evidence="2">
        <dbReference type="Rhea" id="RHEA:33656"/>
    </physiologicalReaction>
</comment>
<comment type="subcellular location">
    <subcellularLocation>
        <location evidence="6">Apical cell membrane</location>
    </subcellularLocation>
    <subcellularLocation>
        <location evidence="9">Cell membrane</location>
        <topology evidence="9">Multi-pass membrane protein</topology>
    </subcellularLocation>
    <subcellularLocation>
        <location evidence="8">Golgi apparatus</location>
    </subcellularLocation>
    <subcellularLocation>
        <location evidence="7">Membrane raft</location>
    </subcellularLocation>
</comment>
<dbReference type="GO" id="GO:0030169">
    <property type="term" value="F:low-density lipoprotein particle binding"/>
    <property type="evidence" value="ECO:0007669"/>
    <property type="project" value="TreeGrafter"/>
</dbReference>
<keyword evidence="18 33" id="KW-1133">Transmembrane helix</keyword>
<dbReference type="GO" id="GO:0150094">
    <property type="term" value="P:amyloid-beta clearance by cellular catabolic process"/>
    <property type="evidence" value="ECO:0007669"/>
    <property type="project" value="TreeGrafter"/>
</dbReference>
<evidence type="ECO:0000256" key="15">
    <source>
        <dbReference type="ARBA" id="ARBA00022692"/>
    </source>
</evidence>
<keyword evidence="13" id="KW-1003">Cell membrane</keyword>
<keyword evidence="20" id="KW-0445">Lipid transport</keyword>
<comment type="catalytic activity">
    <reaction evidence="5">
        <text>butanoate(out) = butanoate(in)</text>
        <dbReference type="Rhea" id="RHEA:45248"/>
        <dbReference type="ChEBI" id="CHEBI:17968"/>
    </reaction>
    <physiologicalReaction direction="left-to-right" evidence="5">
        <dbReference type="Rhea" id="RHEA:45249"/>
    </physiologicalReaction>
</comment>
<keyword evidence="21 33" id="KW-0472">Membrane</keyword>
<evidence type="ECO:0000256" key="11">
    <source>
        <dbReference type="ARBA" id="ARBA00020772"/>
    </source>
</evidence>
<reference evidence="36" key="3">
    <citation type="submission" date="2025-04" db="UniProtKB">
        <authorList>
            <consortium name="RefSeq"/>
        </authorList>
    </citation>
    <scope>IDENTIFICATION</scope>
    <source>
        <tissue evidence="36">Blood</tissue>
    </source>
</reference>
<comment type="catalytic activity">
    <reaction evidence="4">
        <text>tetradecanoate(out) = tetradecanoate(in)</text>
        <dbReference type="Rhea" id="RHEA:45252"/>
        <dbReference type="ChEBI" id="CHEBI:30807"/>
    </reaction>
    <physiologicalReaction direction="left-to-right" evidence="4">
        <dbReference type="Rhea" id="RHEA:45253"/>
    </physiologicalReaction>
</comment>
<evidence type="ECO:0000256" key="19">
    <source>
        <dbReference type="ARBA" id="ARBA00023034"/>
    </source>
</evidence>
<protein>
    <recommendedName>
        <fullName evidence="11">Platelet glycoprotein 4</fullName>
    </recommendedName>
    <alternativeName>
        <fullName evidence="31">Glycoprotein IIIb</fullName>
    </alternativeName>
    <alternativeName>
        <fullName evidence="29">PAS IV</fullName>
    </alternativeName>
    <alternativeName>
        <fullName evidence="30">PAS-4</fullName>
    </alternativeName>
    <alternativeName>
        <fullName evidence="28">Platelet glycoprotein IV</fullName>
    </alternativeName>
</protein>
<evidence type="ECO:0000256" key="32">
    <source>
        <dbReference type="PIRSR" id="PIRSR605428-52"/>
    </source>
</evidence>
<sequence length="464" mass="51600">MNRLKCCFISGSVIGAVACVLGIILIPVGDSVIGNTVKKEAVLEEGTTAYENWISAGAPVYRQFWLFEVQNPDDVMKNGSIPDLQQKGPYTYRTRYIPKENVTFYQNHTVSFLLPSEAIFEPSKSVGAEEDVVTSLNLAVAGVYSSPLSHVVANILIQASNSALFQNRTVKELLWGYRDPMLKAQLGVFYPYNGTYDGPYSVFTGKDDINKVSTIDSWNRQQSLSYWNNTYCDMINGTDGSSFSPFLDKKTPLYFFSSDICRSVSAEFEGTVDLKGITVYRYMLPPQTFASPVDNPDNLCYCTNKETTRNCTIAGVLDIKPCKGATVFISLPHFLHGSKELLELVHGLNPNPEEHSTYLDVEPLTGFTLRFAKRLQLNMMYGPSKDIKILNKVKENTIFPILWLNETAALDDDTANRIKAELFARIDMLETVQIALISAGAVMLVLCLIGVCVVNRQSRISLVA</sequence>
<evidence type="ECO:0000256" key="23">
    <source>
        <dbReference type="ARBA" id="ARBA00023157"/>
    </source>
</evidence>
<feature type="transmembrane region" description="Helical" evidence="33">
    <location>
        <begin position="434"/>
        <end position="454"/>
    </location>
</feature>
<dbReference type="GO" id="GO:0007155">
    <property type="term" value="P:cell adhesion"/>
    <property type="evidence" value="ECO:0007669"/>
    <property type="project" value="UniProtKB-KW"/>
</dbReference>
<evidence type="ECO:0000256" key="1">
    <source>
        <dbReference type="ARBA" id="ARBA00000542"/>
    </source>
</evidence>
<feature type="disulfide bond" evidence="32">
    <location>
        <begin position="232"/>
        <end position="300"/>
    </location>
</feature>